<feature type="domain" description="Peptidoglycan recognition protein family" evidence="5">
    <location>
        <begin position="93"/>
        <end position="235"/>
    </location>
</feature>
<dbReference type="PANTHER" id="PTHR11022:SF75">
    <property type="entry name" value="PEPTIDOGLYCAN-RECOGNITION PROTEIN SB1-RELATED"/>
    <property type="match status" value="1"/>
</dbReference>
<evidence type="ECO:0000259" key="4">
    <source>
        <dbReference type="SMART" id="SM00644"/>
    </source>
</evidence>
<accession>A0ABD1D067</accession>
<keyword evidence="7" id="KW-1185">Reference proteome</keyword>
<name>A0ABD1D067_CULPP</name>
<dbReference type="GO" id="GO:0045087">
    <property type="term" value="P:innate immune response"/>
    <property type="evidence" value="ECO:0007669"/>
    <property type="project" value="UniProtKB-KW"/>
</dbReference>
<evidence type="ECO:0000256" key="3">
    <source>
        <dbReference type="ARBA" id="ARBA00022859"/>
    </source>
</evidence>
<reference evidence="6 7" key="1">
    <citation type="submission" date="2024-05" db="EMBL/GenBank/DDBJ databases">
        <title>Culex pipiens pipiens assembly and annotation.</title>
        <authorList>
            <person name="Alout H."/>
            <person name="Durand T."/>
        </authorList>
    </citation>
    <scope>NUCLEOTIDE SEQUENCE [LARGE SCALE GENOMIC DNA]</scope>
    <source>
        <strain evidence="6">HA-2024</strain>
        <tissue evidence="6">Whole body</tissue>
    </source>
</reference>
<dbReference type="SMART" id="SM00644">
    <property type="entry name" value="Ami_2"/>
    <property type="match status" value="1"/>
</dbReference>
<evidence type="ECO:0000256" key="2">
    <source>
        <dbReference type="ARBA" id="ARBA00022588"/>
    </source>
</evidence>
<dbReference type="FunFam" id="3.40.80.10:FF:000001">
    <property type="entry name" value="Peptidoglycan recognition protein 1"/>
    <property type="match status" value="1"/>
</dbReference>
<dbReference type="SMART" id="SM00701">
    <property type="entry name" value="PGRP"/>
    <property type="match status" value="1"/>
</dbReference>
<evidence type="ECO:0000313" key="6">
    <source>
        <dbReference type="EMBL" id="KAL1384612.1"/>
    </source>
</evidence>
<dbReference type="Proteomes" id="UP001562425">
    <property type="component" value="Unassembled WGS sequence"/>
</dbReference>
<dbReference type="PANTHER" id="PTHR11022">
    <property type="entry name" value="PEPTIDOGLYCAN RECOGNITION PROTEIN"/>
    <property type="match status" value="1"/>
</dbReference>
<dbReference type="InterPro" id="IPR036505">
    <property type="entry name" value="Amidase/PGRP_sf"/>
</dbReference>
<dbReference type="CDD" id="cd06583">
    <property type="entry name" value="PGRP"/>
    <property type="match status" value="1"/>
</dbReference>
<dbReference type="EMBL" id="JBEHCU010008349">
    <property type="protein sequence ID" value="KAL1384612.1"/>
    <property type="molecule type" value="Genomic_DNA"/>
</dbReference>
<evidence type="ECO:0000259" key="5">
    <source>
        <dbReference type="SMART" id="SM00701"/>
    </source>
</evidence>
<dbReference type="SUPFAM" id="SSF55846">
    <property type="entry name" value="N-acetylmuramoyl-L-alanine amidase-like"/>
    <property type="match status" value="1"/>
</dbReference>
<evidence type="ECO:0000313" key="7">
    <source>
        <dbReference type="Proteomes" id="UP001562425"/>
    </source>
</evidence>
<dbReference type="Pfam" id="PF01510">
    <property type="entry name" value="Amidase_2"/>
    <property type="match status" value="1"/>
</dbReference>
<dbReference type="Gene3D" id="3.40.80.10">
    <property type="entry name" value="Peptidoglycan recognition protein-like"/>
    <property type="match status" value="1"/>
</dbReference>
<comment type="caution">
    <text evidence="6">The sequence shown here is derived from an EMBL/GenBank/DDBJ whole genome shotgun (WGS) entry which is preliminary data.</text>
</comment>
<feature type="domain" description="N-acetylmuramoyl-L-alanine amidase" evidence="4">
    <location>
        <begin position="103"/>
        <end position="241"/>
    </location>
</feature>
<keyword evidence="2" id="KW-0399">Innate immunity</keyword>
<comment type="similarity">
    <text evidence="1">Belongs to the N-acetylmuramoyl-L-alanine amidase 2 family.</text>
</comment>
<organism evidence="6 7">
    <name type="scientific">Culex pipiens pipiens</name>
    <name type="common">Northern house mosquito</name>
    <dbReference type="NCBI Taxonomy" id="38569"/>
    <lineage>
        <taxon>Eukaryota</taxon>
        <taxon>Metazoa</taxon>
        <taxon>Ecdysozoa</taxon>
        <taxon>Arthropoda</taxon>
        <taxon>Hexapoda</taxon>
        <taxon>Insecta</taxon>
        <taxon>Pterygota</taxon>
        <taxon>Neoptera</taxon>
        <taxon>Endopterygota</taxon>
        <taxon>Diptera</taxon>
        <taxon>Nematocera</taxon>
        <taxon>Culicoidea</taxon>
        <taxon>Culicidae</taxon>
        <taxon>Culicinae</taxon>
        <taxon>Culicini</taxon>
        <taxon>Culex</taxon>
        <taxon>Culex</taxon>
    </lineage>
</organism>
<dbReference type="InterPro" id="IPR002502">
    <property type="entry name" value="Amidase_domain"/>
</dbReference>
<dbReference type="AlphaFoldDB" id="A0ABD1D067"/>
<evidence type="ECO:0008006" key="8">
    <source>
        <dbReference type="Google" id="ProtNLM"/>
    </source>
</evidence>
<sequence>MCGQGSAFHREEHTNIEIEPCPSALSMLSIFIGDHRKLQKDFLALPKMVKQQKRRGLDILKSTVSVEDPTMKKFAAVLAIALASLSTVSAQCPRIITRAGWGARAANTAVLPTRPAPWVVMHHTAGAHCTTDAACAQQMRNIQNMHMDTNGWADIGYNWCVGENGAAYEGRGWGRQGAHAPNHNSRSVGVCIFGNFTSVIPNLAARNAAQQLITCGVSLGHIASNYWLIGHRQSNATACPGNAFFENLRTWPRFNPNP</sequence>
<protein>
    <recommendedName>
        <fullName evidence="8">Peptidoglycan-recognition protein</fullName>
    </recommendedName>
</protein>
<evidence type="ECO:0000256" key="1">
    <source>
        <dbReference type="ARBA" id="ARBA00007553"/>
    </source>
</evidence>
<keyword evidence="3" id="KW-0391">Immunity</keyword>
<gene>
    <name evidence="6" type="ORF">pipiens_013027</name>
</gene>
<dbReference type="InterPro" id="IPR006619">
    <property type="entry name" value="PGRP_domain_met/bac"/>
</dbReference>
<dbReference type="InterPro" id="IPR015510">
    <property type="entry name" value="PGRP"/>
</dbReference>
<proteinExistence type="inferred from homology"/>